<dbReference type="AlphaFoldDB" id="A0AAV7TI52"/>
<reference evidence="1" key="1">
    <citation type="journal article" date="2022" name="bioRxiv">
        <title>Sequencing and chromosome-scale assembly of the giantPleurodeles waltlgenome.</title>
        <authorList>
            <person name="Brown T."/>
            <person name="Elewa A."/>
            <person name="Iarovenko S."/>
            <person name="Subramanian E."/>
            <person name="Araus A.J."/>
            <person name="Petzold A."/>
            <person name="Susuki M."/>
            <person name="Suzuki K.-i.T."/>
            <person name="Hayashi T."/>
            <person name="Toyoda A."/>
            <person name="Oliveira C."/>
            <person name="Osipova E."/>
            <person name="Leigh N.D."/>
            <person name="Simon A."/>
            <person name="Yun M.H."/>
        </authorList>
    </citation>
    <scope>NUCLEOTIDE SEQUENCE</scope>
    <source>
        <strain evidence="1">20211129_DDA</strain>
        <tissue evidence="1">Liver</tissue>
    </source>
</reference>
<proteinExistence type="predicted"/>
<sequence length="154" mass="17335">MLICGHFNTLACDAIYNSETLMEDRNLGIPETAMSCFKSTDLLLNNDFRFVNGRSESDCAAKASFDNGSSSSVIDYVESWKSILNMTVVHRVEYDHNPLVVNVRMKALGLGNVTGRAPGFYESEIVPSNFRRKIRWDGEKYQLGLPQLEFIKAN</sequence>
<keyword evidence="2" id="KW-1185">Reference proteome</keyword>
<gene>
    <name evidence="1" type="ORF">NDU88_000901</name>
</gene>
<name>A0AAV7TI52_PLEWA</name>
<dbReference type="Proteomes" id="UP001066276">
    <property type="component" value="Chromosome 3_2"/>
</dbReference>
<evidence type="ECO:0008006" key="3">
    <source>
        <dbReference type="Google" id="ProtNLM"/>
    </source>
</evidence>
<dbReference type="EMBL" id="JANPWB010000006">
    <property type="protein sequence ID" value="KAJ1175614.1"/>
    <property type="molecule type" value="Genomic_DNA"/>
</dbReference>
<comment type="caution">
    <text evidence="1">The sequence shown here is derived from an EMBL/GenBank/DDBJ whole genome shotgun (WGS) entry which is preliminary data.</text>
</comment>
<protein>
    <recommendedName>
        <fullName evidence="3">Endonuclease/exonuclease/phosphatase domain-containing protein</fullName>
    </recommendedName>
</protein>
<organism evidence="1 2">
    <name type="scientific">Pleurodeles waltl</name>
    <name type="common">Iberian ribbed newt</name>
    <dbReference type="NCBI Taxonomy" id="8319"/>
    <lineage>
        <taxon>Eukaryota</taxon>
        <taxon>Metazoa</taxon>
        <taxon>Chordata</taxon>
        <taxon>Craniata</taxon>
        <taxon>Vertebrata</taxon>
        <taxon>Euteleostomi</taxon>
        <taxon>Amphibia</taxon>
        <taxon>Batrachia</taxon>
        <taxon>Caudata</taxon>
        <taxon>Salamandroidea</taxon>
        <taxon>Salamandridae</taxon>
        <taxon>Pleurodelinae</taxon>
        <taxon>Pleurodeles</taxon>
    </lineage>
</organism>
<evidence type="ECO:0000313" key="1">
    <source>
        <dbReference type="EMBL" id="KAJ1175614.1"/>
    </source>
</evidence>
<accession>A0AAV7TI52</accession>
<evidence type="ECO:0000313" key="2">
    <source>
        <dbReference type="Proteomes" id="UP001066276"/>
    </source>
</evidence>